<evidence type="ECO:0000313" key="1">
    <source>
        <dbReference type="EMBL" id="CAB4690025.1"/>
    </source>
</evidence>
<proteinExistence type="predicted"/>
<dbReference type="AlphaFoldDB" id="A0A6J6NZ90"/>
<reference evidence="1" key="1">
    <citation type="submission" date="2020-05" db="EMBL/GenBank/DDBJ databases">
        <authorList>
            <person name="Chiriac C."/>
            <person name="Salcher M."/>
            <person name="Ghai R."/>
            <person name="Kavagutti S V."/>
        </authorList>
    </citation>
    <scope>NUCLEOTIDE SEQUENCE</scope>
</reference>
<organism evidence="1">
    <name type="scientific">freshwater metagenome</name>
    <dbReference type="NCBI Taxonomy" id="449393"/>
    <lineage>
        <taxon>unclassified sequences</taxon>
        <taxon>metagenomes</taxon>
        <taxon>ecological metagenomes</taxon>
    </lineage>
</organism>
<accession>A0A6J6NZ90</accession>
<name>A0A6J6NZ90_9ZZZZ</name>
<dbReference type="EMBL" id="CAEZXR010000025">
    <property type="protein sequence ID" value="CAB4690025.1"/>
    <property type="molecule type" value="Genomic_DNA"/>
</dbReference>
<gene>
    <name evidence="1" type="ORF">UFOPK2579_00346</name>
</gene>
<protein>
    <submittedName>
        <fullName evidence="1">Unannotated protein</fullName>
    </submittedName>
</protein>
<sequence length="67" mass="7058">MTRSIIRAVCRAAPVLTTRRSVTVSVPTCVPSSVVAAPMTRLGSMRTPSLAMVLIAAVICRALTETD</sequence>